<comment type="cofactor">
    <cofactor evidence="1">
        <name>pyridoxal 5'-phosphate</name>
        <dbReference type="ChEBI" id="CHEBI:597326"/>
    </cofactor>
</comment>
<dbReference type="InterPro" id="IPR051798">
    <property type="entry name" value="Class-II_PLP-Dep_Aminotrans"/>
</dbReference>
<dbReference type="CDD" id="cd00609">
    <property type="entry name" value="AAT_like"/>
    <property type="match status" value="1"/>
</dbReference>
<dbReference type="GO" id="GO:0030170">
    <property type="term" value="F:pyridoxal phosphate binding"/>
    <property type="evidence" value="ECO:0007669"/>
    <property type="project" value="InterPro"/>
</dbReference>
<organism evidence="7 8">
    <name type="scientific">Fervidobacterium nodosum (strain ATCC 35602 / DSM 5306 / Rt17-B1)</name>
    <dbReference type="NCBI Taxonomy" id="381764"/>
    <lineage>
        <taxon>Bacteria</taxon>
        <taxon>Thermotogati</taxon>
        <taxon>Thermotogota</taxon>
        <taxon>Thermotogae</taxon>
        <taxon>Thermotogales</taxon>
        <taxon>Fervidobacteriaceae</taxon>
        <taxon>Fervidobacterium</taxon>
    </lineage>
</organism>
<dbReference type="Gene3D" id="3.90.1150.10">
    <property type="entry name" value="Aspartate Aminotransferase, domain 1"/>
    <property type="match status" value="1"/>
</dbReference>
<dbReference type="Gene3D" id="3.40.630.30">
    <property type="match status" value="1"/>
</dbReference>
<name>A7HJK1_FERNB</name>
<dbReference type="RefSeq" id="WP_011993407.1">
    <property type="nucleotide sequence ID" value="NC_009718.1"/>
</dbReference>
<evidence type="ECO:0000256" key="2">
    <source>
        <dbReference type="ARBA" id="ARBA00012224"/>
    </source>
</evidence>
<evidence type="ECO:0000313" key="8">
    <source>
        <dbReference type="Proteomes" id="UP000002415"/>
    </source>
</evidence>
<dbReference type="SUPFAM" id="SSF53383">
    <property type="entry name" value="PLP-dependent transferases"/>
    <property type="match status" value="1"/>
</dbReference>
<dbReference type="Pfam" id="PF13673">
    <property type="entry name" value="Acetyltransf_10"/>
    <property type="match status" value="1"/>
</dbReference>
<dbReference type="InterPro" id="IPR000182">
    <property type="entry name" value="GNAT_dom"/>
</dbReference>
<dbReference type="CDD" id="cd04301">
    <property type="entry name" value="NAT_SF"/>
    <property type="match status" value="1"/>
</dbReference>
<keyword evidence="7" id="KW-0808">Transferase</keyword>
<dbReference type="InterPro" id="IPR015421">
    <property type="entry name" value="PyrdxlP-dep_Trfase_major"/>
</dbReference>
<evidence type="ECO:0000256" key="4">
    <source>
        <dbReference type="ARBA" id="ARBA00023239"/>
    </source>
</evidence>
<reference evidence="7 8" key="2">
    <citation type="journal article" date="2009" name="Proc. Natl. Acad. Sci. U.S.A.">
        <title>On the chimeric nature, thermophilic origin, and phylogenetic placement of the Thermotogales.</title>
        <authorList>
            <person name="Zhaxybayeva O."/>
            <person name="Swithers K.S."/>
            <person name="Lapierre P."/>
            <person name="Fournier G.P."/>
            <person name="Bickhart D.M."/>
            <person name="DeBoy R.T."/>
            <person name="Nelson K.E."/>
            <person name="Nesbo C.L."/>
            <person name="Doolittle W.F."/>
            <person name="Gogarten J.P."/>
            <person name="Noll K.M."/>
        </authorList>
    </citation>
    <scope>NUCLEOTIDE SEQUENCE [LARGE SCALE GENOMIC DNA]</scope>
    <source>
        <strain evidence="8">ATCC 35602 / DSM 5306 / Rt17-B1</strain>
    </source>
</reference>
<feature type="domain" description="N-acetyltransferase" evidence="6">
    <location>
        <begin position="381"/>
        <end position="521"/>
    </location>
</feature>
<dbReference type="KEGG" id="fno:Fnod_0217"/>
<keyword evidence="7" id="KW-0032">Aminotransferase</keyword>
<dbReference type="AlphaFoldDB" id="A7HJK1"/>
<dbReference type="InterPro" id="IPR027619">
    <property type="entry name" value="C-S_lyase_PatB-like"/>
</dbReference>
<dbReference type="PANTHER" id="PTHR43525">
    <property type="entry name" value="PROTEIN MALY"/>
    <property type="match status" value="1"/>
</dbReference>
<accession>A7HJK1</accession>
<reference evidence="7 8" key="1">
    <citation type="submission" date="2007-07" db="EMBL/GenBank/DDBJ databases">
        <title>Complete sequence of Fervidobacterium nodosum Rt17-B1.</title>
        <authorList>
            <consortium name="US DOE Joint Genome Institute"/>
            <person name="Copeland A."/>
            <person name="Lucas S."/>
            <person name="Lapidus A."/>
            <person name="Barry K."/>
            <person name="Glavina del Rio T."/>
            <person name="Dalin E."/>
            <person name="Tice H."/>
            <person name="Pitluck S."/>
            <person name="Saunders E."/>
            <person name="Brettin T."/>
            <person name="Bruce D."/>
            <person name="Detter J.C."/>
            <person name="Han C."/>
            <person name="Schmutz J."/>
            <person name="Larimer F."/>
            <person name="Land M."/>
            <person name="Hauser L."/>
            <person name="Kyrpides N."/>
            <person name="Mikhailova N."/>
            <person name="Nelson K."/>
            <person name="Gogarten J.P."/>
            <person name="Noll K."/>
            <person name="Richardson P."/>
        </authorList>
    </citation>
    <scope>NUCLEOTIDE SEQUENCE [LARGE SCALE GENOMIC DNA]</scope>
    <source>
        <strain evidence="8">ATCC 35602 / DSM 5306 / Rt17-B1</strain>
    </source>
</reference>
<dbReference type="HOGENOM" id="CLU_017584_15_1_0"/>
<dbReference type="EC" id="4.4.1.13" evidence="2"/>
<evidence type="ECO:0000256" key="3">
    <source>
        <dbReference type="ARBA" id="ARBA00022898"/>
    </source>
</evidence>
<dbReference type="EMBL" id="CP000771">
    <property type="protein sequence ID" value="ABS60084.1"/>
    <property type="molecule type" value="Genomic_DNA"/>
</dbReference>
<dbReference type="eggNOG" id="COG1168">
    <property type="taxonomic scope" value="Bacteria"/>
</dbReference>
<comment type="similarity">
    <text evidence="5">Belongs to the class-II pyridoxal-phosphate-dependent aminotransferase family. MalY/PatB cystathionine beta-lyase subfamily.</text>
</comment>
<dbReference type="InterPro" id="IPR015424">
    <property type="entry name" value="PyrdxlP-dep_Trfase"/>
</dbReference>
<dbReference type="GO" id="GO:0016747">
    <property type="term" value="F:acyltransferase activity, transferring groups other than amino-acyl groups"/>
    <property type="evidence" value="ECO:0007669"/>
    <property type="project" value="InterPro"/>
</dbReference>
<gene>
    <name evidence="7" type="ordered locus">Fnod_0217</name>
</gene>
<dbReference type="InterPro" id="IPR015422">
    <property type="entry name" value="PyrdxlP-dep_Trfase_small"/>
</dbReference>
<evidence type="ECO:0000256" key="1">
    <source>
        <dbReference type="ARBA" id="ARBA00001933"/>
    </source>
</evidence>
<dbReference type="Proteomes" id="UP000002415">
    <property type="component" value="Chromosome"/>
</dbReference>
<dbReference type="GO" id="GO:0008483">
    <property type="term" value="F:transaminase activity"/>
    <property type="evidence" value="ECO:0007669"/>
    <property type="project" value="UniProtKB-KW"/>
</dbReference>
<dbReference type="PROSITE" id="PS51186">
    <property type="entry name" value="GNAT"/>
    <property type="match status" value="1"/>
</dbReference>
<dbReference type="eggNOG" id="COG2153">
    <property type="taxonomic scope" value="Bacteria"/>
</dbReference>
<dbReference type="Gene3D" id="3.40.640.10">
    <property type="entry name" value="Type I PLP-dependent aspartate aminotransferase-like (Major domain)"/>
    <property type="match status" value="1"/>
</dbReference>
<sequence length="521" mass="60943">MSSFDEIVNRRGTDSFKWDMILNIHGDDILPMWVADMDFKTSEKIIKALIDRANHGIFGYTYRSEEYYEAITNWYKSRYEVEIEKEWIVNGPGVVPMISFVINIFTQPGDKVIIQTPVYPPFFRVVENNGRKIVENKLIKKDGKWLIDYENLEKSVDNRTKMLILSNPHNPVGRVWSIEELTKLYEIARRYNLVIVSDEIHGDIVYSPSKFTSFLKIAKDNVIVLNSPGKTFNIAGLPNAYGIIPDKALRQAYKNYIENLELLIGNIFSLEALKSAYNSPEWVDELVEYLKNNRDYAYKYIKRNLPLLEPSLPEGTYLMWIDCSKANLENPYEFFLKNARVYLNDGAEFGDKNCVRLNFACPRSLLNDGLERMKKAYDNALEFEAFRLPDERFEICRNIREEVFVNEQNIDKELEIDGKDEEAIHFILKHFSKPVAVARARDIGDYWKIERVAVLLNYRGYGYGKMIMEHIEMFLTSLENKKIVLNAQKQVKDFYEKLGYKQVGEEFYEAGIPHVRMEKRV</sequence>
<keyword evidence="8" id="KW-1185">Reference proteome</keyword>
<protein>
    <recommendedName>
        <fullName evidence="2">cysteine-S-conjugate beta-lyase</fullName>
        <ecNumber evidence="2">4.4.1.13</ecNumber>
    </recommendedName>
</protein>
<keyword evidence="3" id="KW-0663">Pyridoxal phosphate</keyword>
<dbReference type="NCBIfam" id="TIGR04350">
    <property type="entry name" value="C_S_lyase_PatB"/>
    <property type="match status" value="1"/>
</dbReference>
<proteinExistence type="inferred from homology"/>
<evidence type="ECO:0000259" key="6">
    <source>
        <dbReference type="PROSITE" id="PS51186"/>
    </source>
</evidence>
<keyword evidence="4" id="KW-0456">Lyase</keyword>
<dbReference type="Pfam" id="PF00155">
    <property type="entry name" value="Aminotran_1_2"/>
    <property type="match status" value="1"/>
</dbReference>
<dbReference type="InterPro" id="IPR004839">
    <property type="entry name" value="Aminotransferase_I/II_large"/>
</dbReference>
<dbReference type="PANTHER" id="PTHR43525:SF1">
    <property type="entry name" value="PROTEIN MALY"/>
    <property type="match status" value="1"/>
</dbReference>
<evidence type="ECO:0000313" key="7">
    <source>
        <dbReference type="EMBL" id="ABS60084.1"/>
    </source>
</evidence>
<dbReference type="GO" id="GO:0047804">
    <property type="term" value="F:cysteine-S-conjugate beta-lyase activity"/>
    <property type="evidence" value="ECO:0007669"/>
    <property type="project" value="UniProtKB-EC"/>
</dbReference>
<dbReference type="SUPFAM" id="SSF55729">
    <property type="entry name" value="Acyl-CoA N-acyltransferases (Nat)"/>
    <property type="match status" value="1"/>
</dbReference>
<dbReference type="InterPro" id="IPR016181">
    <property type="entry name" value="Acyl_CoA_acyltransferase"/>
</dbReference>
<evidence type="ECO:0000256" key="5">
    <source>
        <dbReference type="ARBA" id="ARBA00037974"/>
    </source>
</evidence>
<dbReference type="STRING" id="381764.Fnod_0217"/>